<evidence type="ECO:0000313" key="2">
    <source>
        <dbReference type="Proteomes" id="UP000827872"/>
    </source>
</evidence>
<dbReference type="EMBL" id="CM037630">
    <property type="protein sequence ID" value="KAH7987337.1"/>
    <property type="molecule type" value="Genomic_DNA"/>
</dbReference>
<reference evidence="1" key="1">
    <citation type="submission" date="2021-08" db="EMBL/GenBank/DDBJ databases">
        <title>The first chromosome-level gecko genome reveals the dynamic sex chromosomes of Neotropical dwarf geckos (Sphaerodactylidae: Sphaerodactylus).</title>
        <authorList>
            <person name="Pinto B.J."/>
            <person name="Keating S.E."/>
            <person name="Gamble T."/>
        </authorList>
    </citation>
    <scope>NUCLEOTIDE SEQUENCE</scope>
    <source>
        <strain evidence="1">TG3544</strain>
    </source>
</reference>
<comment type="caution">
    <text evidence="1">The sequence shown here is derived from an EMBL/GenBank/DDBJ whole genome shotgun (WGS) entry which is preliminary data.</text>
</comment>
<keyword evidence="2" id="KW-1185">Reference proteome</keyword>
<protein>
    <submittedName>
        <fullName evidence="1">Uncharacterized protein</fullName>
    </submittedName>
</protein>
<sequence>MSAEHEKDPAAALKRPRGGEGGLDGLGGSAVQLGSPDKKKRKAVAQGSCFPPPSEYAPPPNPSSDHLVAANPFDDNYNTVCYKPLPPAGNPYFASPGYPGFGGYNSFRMAPHLLPRMASQYGASYPLRSQPHPFPQSPVGMVFSRPQAMNFGPHENVGFGNQPPFNTSVNQNLPMPGQHFRPNPGENFGHMPSQTMTQMPHHEMPLPFGPGSNPSFNSSQVEPNPPYGPPPHNYGTNKPLQRPVANKHGPTPPQHPPEEPGSAGNADLKPVARHAPAEPDGLPPKPPDALNSSQANGTQNKPLLPRSATEGGSPEKAGQLPLHSGQHGHPSSDPVYPCGICTHEVNDDQDAILCEASCQKWFHRICTGMTESAYGLLTAEASAVWGCDTCMADKDVQLMRTRETGGPPVPSAETASRVFLAVPAEGERRRLLPGRPDVFCAERYLKVSAPPFLFEAFLWAPIDEARSSARLQDGSVLFTLQKREAAAWEALLAEGVDKEEMQRIREEAVRKAHEKAKEETEAKAVRKRERSKCALEATMKLEEEERKRVELLKEAERNRATEDIEKWKKQNQLPGRDTLLPAEKKQERSETRPLSGGTAKTPSRLRTAGSSGNMFDEKVKEKSIPAPRCSGNIQLHFTPRVFPTALRESRVEEEEEWLQKQAEARRAINADLAELEDFSEEEKNPDWLKEKGNKMFATGNYLAAVNAYNLAIRINNQIPALYLNRAACHLRLRNLHKAIEDSSKALDLLTPPVQDNANARVKAHLRRGTAFCELELYTEGLQDYVAALKIEPTDKSIAEDAEKIRRIIQETEGV</sequence>
<accession>A0ACB8E5E8</accession>
<evidence type="ECO:0000313" key="1">
    <source>
        <dbReference type="EMBL" id="KAH7987337.1"/>
    </source>
</evidence>
<gene>
    <name evidence="1" type="ORF">K3G42_003589</name>
</gene>
<organism evidence="1 2">
    <name type="scientific">Sphaerodactylus townsendi</name>
    <dbReference type="NCBI Taxonomy" id="933632"/>
    <lineage>
        <taxon>Eukaryota</taxon>
        <taxon>Metazoa</taxon>
        <taxon>Chordata</taxon>
        <taxon>Craniata</taxon>
        <taxon>Vertebrata</taxon>
        <taxon>Euteleostomi</taxon>
        <taxon>Lepidosauria</taxon>
        <taxon>Squamata</taxon>
        <taxon>Bifurcata</taxon>
        <taxon>Gekkota</taxon>
        <taxon>Sphaerodactylidae</taxon>
        <taxon>Sphaerodactylus</taxon>
    </lineage>
</organism>
<proteinExistence type="predicted"/>
<name>A0ACB8E5E8_9SAUR</name>
<dbReference type="Proteomes" id="UP000827872">
    <property type="component" value="Linkage Group LG17"/>
</dbReference>